<sequence>MQQIPVNLSGYKLMVTEEPAMKTRTVDGRDEFVTDQNGVTMFVVGLFAKQRPAAGQKAPKGEEIKVTLTADPGEGFEDGTYVELIDATVTPYSFKNDKGETVSGIAFKATGLKPLG</sequence>
<gene>
    <name evidence="1" type="ORF">BJ998_003984</name>
</gene>
<evidence type="ECO:0008006" key="3">
    <source>
        <dbReference type="Google" id="ProtNLM"/>
    </source>
</evidence>
<organism evidence="1 2">
    <name type="scientific">Kutzneria kofuensis</name>
    <dbReference type="NCBI Taxonomy" id="103725"/>
    <lineage>
        <taxon>Bacteria</taxon>
        <taxon>Bacillati</taxon>
        <taxon>Actinomycetota</taxon>
        <taxon>Actinomycetes</taxon>
        <taxon>Pseudonocardiales</taxon>
        <taxon>Pseudonocardiaceae</taxon>
        <taxon>Kutzneria</taxon>
    </lineage>
</organism>
<evidence type="ECO:0000313" key="2">
    <source>
        <dbReference type="Proteomes" id="UP000585638"/>
    </source>
</evidence>
<dbReference type="RefSeq" id="WP_184863745.1">
    <property type="nucleotide sequence ID" value="NZ_BAAAWY010000001.1"/>
</dbReference>
<proteinExistence type="predicted"/>
<accession>A0A7W9KIB5</accession>
<dbReference type="Proteomes" id="UP000585638">
    <property type="component" value="Unassembled WGS sequence"/>
</dbReference>
<protein>
    <recommendedName>
        <fullName evidence="3">Single-stranded DNA-binding protein</fullName>
    </recommendedName>
</protein>
<name>A0A7W9KIB5_9PSEU</name>
<evidence type="ECO:0000313" key="1">
    <source>
        <dbReference type="EMBL" id="MBB5892788.1"/>
    </source>
</evidence>
<comment type="caution">
    <text evidence="1">The sequence shown here is derived from an EMBL/GenBank/DDBJ whole genome shotgun (WGS) entry which is preliminary data.</text>
</comment>
<reference evidence="1 2" key="1">
    <citation type="submission" date="2020-08" db="EMBL/GenBank/DDBJ databases">
        <title>Sequencing the genomes of 1000 actinobacteria strains.</title>
        <authorList>
            <person name="Klenk H.-P."/>
        </authorList>
    </citation>
    <scope>NUCLEOTIDE SEQUENCE [LARGE SCALE GENOMIC DNA]</scope>
    <source>
        <strain evidence="1 2">DSM 43851</strain>
    </source>
</reference>
<dbReference type="AlphaFoldDB" id="A0A7W9KIB5"/>
<keyword evidence="2" id="KW-1185">Reference proteome</keyword>
<dbReference type="EMBL" id="JACHIR010000001">
    <property type="protein sequence ID" value="MBB5892788.1"/>
    <property type="molecule type" value="Genomic_DNA"/>
</dbReference>